<dbReference type="EC" id="4.3.1.19" evidence="4"/>
<evidence type="ECO:0000313" key="10">
    <source>
        <dbReference type="EMBL" id="MBA8826664.1"/>
    </source>
</evidence>
<dbReference type="GO" id="GO:0030170">
    <property type="term" value="F:pyridoxal phosphate binding"/>
    <property type="evidence" value="ECO:0007669"/>
    <property type="project" value="InterPro"/>
</dbReference>
<dbReference type="CDD" id="cd01562">
    <property type="entry name" value="Thr-dehyd"/>
    <property type="match status" value="1"/>
</dbReference>
<evidence type="ECO:0000256" key="3">
    <source>
        <dbReference type="ARBA" id="ARBA00010869"/>
    </source>
</evidence>
<evidence type="ECO:0000313" key="11">
    <source>
        <dbReference type="Proteomes" id="UP000569329"/>
    </source>
</evidence>
<dbReference type="FunFam" id="3.40.50.1100:FF:000005">
    <property type="entry name" value="Threonine dehydratase catabolic"/>
    <property type="match status" value="1"/>
</dbReference>
<evidence type="ECO:0000259" key="9">
    <source>
        <dbReference type="Pfam" id="PF00291"/>
    </source>
</evidence>
<keyword evidence="5" id="KW-0663">Pyridoxal phosphate</keyword>
<evidence type="ECO:0000256" key="6">
    <source>
        <dbReference type="ARBA" id="ARBA00023239"/>
    </source>
</evidence>
<protein>
    <recommendedName>
        <fullName evidence="4">threonine ammonia-lyase</fullName>
        <ecNumber evidence="4">4.3.1.19</ecNumber>
    </recommendedName>
    <alternativeName>
        <fullName evidence="8">Threonine deaminase</fullName>
    </alternativeName>
</protein>
<feature type="domain" description="Tryptophan synthase beta chain-like PALP" evidence="9">
    <location>
        <begin position="23"/>
        <end position="305"/>
    </location>
</feature>
<comment type="function">
    <text evidence="7">Catalyzes the anaerobic formation of alpha-ketobutyrate and ammonia from threonine in a two-step reaction. The first step involved a dehydration of threonine and a production of enamine intermediates (aminocrotonate), which tautomerizes to its imine form (iminobutyrate). Both intermediates are unstable and short-lived. The second step is the nonenzymatic hydrolysis of the enamine/imine intermediates to form 2-ketobutyrate and free ammonia. In the low water environment of the cell, the second step is accelerated by RidA.</text>
</comment>
<comment type="caution">
    <text evidence="10">The sequence shown here is derived from an EMBL/GenBank/DDBJ whole genome shotgun (WGS) entry which is preliminary data.</text>
</comment>
<sequence length="319" mass="33098">MRLVGLTEITAARTVITTASAGTVRTPLLPLPESDPVRPLLLKPENLQPTGAFKIRGALNAAAAVPERSRAAGLVAYSSGNHARAVAHAARALGMPATVVVPHTAPAAKVSAARELGAEIVPVEVAEREQRARDIAEERGATLVPPFDDPTVIAGQGTVGLEIAEDARPDAVLVPVSGGGLISGVGVAVKALHPHARVIGVEPELAADARESLHAGHRRHWSVGSRTSTAADGLTAEPSELTFAHLREVVDDIVTVSENEIAETVGHLARTYRLVVERSGAVAAAAHRYHPELLPPGTTVAVVSGGNIDHRDLVTLLAD</sequence>
<name>A0A839DYU6_9PSEU</name>
<dbReference type="SUPFAM" id="SSF53686">
    <property type="entry name" value="Tryptophan synthase beta subunit-like PLP-dependent enzymes"/>
    <property type="match status" value="1"/>
</dbReference>
<dbReference type="Pfam" id="PF00291">
    <property type="entry name" value="PALP"/>
    <property type="match status" value="1"/>
</dbReference>
<dbReference type="RefSeq" id="WP_182545877.1">
    <property type="nucleotide sequence ID" value="NZ_JACGWZ010000006.1"/>
</dbReference>
<evidence type="ECO:0000256" key="5">
    <source>
        <dbReference type="ARBA" id="ARBA00022898"/>
    </source>
</evidence>
<evidence type="ECO:0000256" key="8">
    <source>
        <dbReference type="ARBA" id="ARBA00031427"/>
    </source>
</evidence>
<dbReference type="Gene3D" id="3.40.50.1100">
    <property type="match status" value="2"/>
</dbReference>
<dbReference type="GO" id="GO:0006565">
    <property type="term" value="P:L-serine catabolic process"/>
    <property type="evidence" value="ECO:0007669"/>
    <property type="project" value="TreeGrafter"/>
</dbReference>
<dbReference type="GO" id="GO:0004794">
    <property type="term" value="F:threonine deaminase activity"/>
    <property type="evidence" value="ECO:0007669"/>
    <property type="project" value="UniProtKB-EC"/>
</dbReference>
<gene>
    <name evidence="10" type="ORF">FHX42_004043</name>
</gene>
<comment type="catalytic activity">
    <reaction evidence="1">
        <text>L-threonine = 2-oxobutanoate + NH4(+)</text>
        <dbReference type="Rhea" id="RHEA:22108"/>
        <dbReference type="ChEBI" id="CHEBI:16763"/>
        <dbReference type="ChEBI" id="CHEBI:28938"/>
        <dbReference type="ChEBI" id="CHEBI:57926"/>
        <dbReference type="EC" id="4.3.1.19"/>
    </reaction>
</comment>
<organism evidence="10 11">
    <name type="scientific">Halosaccharopolyspora lacisalsi</name>
    <dbReference type="NCBI Taxonomy" id="1000566"/>
    <lineage>
        <taxon>Bacteria</taxon>
        <taxon>Bacillati</taxon>
        <taxon>Actinomycetota</taxon>
        <taxon>Actinomycetes</taxon>
        <taxon>Pseudonocardiales</taxon>
        <taxon>Pseudonocardiaceae</taxon>
        <taxon>Halosaccharopolyspora</taxon>
    </lineage>
</organism>
<dbReference type="PROSITE" id="PS00165">
    <property type="entry name" value="DEHYDRATASE_SER_THR"/>
    <property type="match status" value="1"/>
</dbReference>
<evidence type="ECO:0000256" key="4">
    <source>
        <dbReference type="ARBA" id="ARBA00012096"/>
    </source>
</evidence>
<dbReference type="Proteomes" id="UP000569329">
    <property type="component" value="Unassembled WGS sequence"/>
</dbReference>
<keyword evidence="11" id="KW-1185">Reference proteome</keyword>
<evidence type="ECO:0000256" key="1">
    <source>
        <dbReference type="ARBA" id="ARBA00001274"/>
    </source>
</evidence>
<dbReference type="PANTHER" id="PTHR48078:SF6">
    <property type="entry name" value="L-THREONINE DEHYDRATASE CATABOLIC TDCB"/>
    <property type="match status" value="1"/>
</dbReference>
<dbReference type="InterPro" id="IPR000634">
    <property type="entry name" value="Ser/Thr_deHydtase_PyrdxlP-BS"/>
</dbReference>
<accession>A0A839DYU6</accession>
<evidence type="ECO:0000256" key="7">
    <source>
        <dbReference type="ARBA" id="ARBA00025527"/>
    </source>
</evidence>
<dbReference type="GO" id="GO:0006567">
    <property type="term" value="P:L-threonine catabolic process"/>
    <property type="evidence" value="ECO:0007669"/>
    <property type="project" value="TreeGrafter"/>
</dbReference>
<dbReference type="AlphaFoldDB" id="A0A839DYU6"/>
<dbReference type="EMBL" id="JACGWZ010000006">
    <property type="protein sequence ID" value="MBA8826664.1"/>
    <property type="molecule type" value="Genomic_DNA"/>
</dbReference>
<comment type="similarity">
    <text evidence="3">Belongs to the serine/threonine dehydratase family.</text>
</comment>
<keyword evidence="6 10" id="KW-0456">Lyase</keyword>
<proteinExistence type="inferred from homology"/>
<evidence type="ECO:0000256" key="2">
    <source>
        <dbReference type="ARBA" id="ARBA00001933"/>
    </source>
</evidence>
<comment type="cofactor">
    <cofactor evidence="2">
        <name>pyridoxal 5'-phosphate</name>
        <dbReference type="ChEBI" id="CHEBI:597326"/>
    </cofactor>
</comment>
<reference evidence="10 11" key="1">
    <citation type="submission" date="2020-07" db="EMBL/GenBank/DDBJ databases">
        <title>Sequencing the genomes of 1000 actinobacteria strains.</title>
        <authorList>
            <person name="Klenk H.-P."/>
        </authorList>
    </citation>
    <scope>NUCLEOTIDE SEQUENCE [LARGE SCALE GENOMIC DNA]</scope>
    <source>
        <strain evidence="10 11">DSM 45975</strain>
    </source>
</reference>
<dbReference type="InterPro" id="IPR001926">
    <property type="entry name" value="TrpB-like_PALP"/>
</dbReference>
<dbReference type="GO" id="GO:0003941">
    <property type="term" value="F:L-serine ammonia-lyase activity"/>
    <property type="evidence" value="ECO:0007669"/>
    <property type="project" value="TreeGrafter"/>
</dbReference>
<dbReference type="GO" id="GO:0009097">
    <property type="term" value="P:isoleucine biosynthetic process"/>
    <property type="evidence" value="ECO:0007669"/>
    <property type="project" value="TreeGrafter"/>
</dbReference>
<dbReference type="InterPro" id="IPR036052">
    <property type="entry name" value="TrpB-like_PALP_sf"/>
</dbReference>
<dbReference type="InterPro" id="IPR050147">
    <property type="entry name" value="Ser/Thr_Dehydratase"/>
</dbReference>
<dbReference type="PANTHER" id="PTHR48078">
    <property type="entry name" value="THREONINE DEHYDRATASE, MITOCHONDRIAL-RELATED"/>
    <property type="match status" value="1"/>
</dbReference>